<organism evidence="1 2">
    <name type="scientific">Oceanobacillus luteolus</name>
    <dbReference type="NCBI Taxonomy" id="1274358"/>
    <lineage>
        <taxon>Bacteria</taxon>
        <taxon>Bacillati</taxon>
        <taxon>Bacillota</taxon>
        <taxon>Bacilli</taxon>
        <taxon>Bacillales</taxon>
        <taxon>Bacillaceae</taxon>
        <taxon>Oceanobacillus</taxon>
    </lineage>
</organism>
<dbReference type="Proteomes" id="UP001597221">
    <property type="component" value="Unassembled WGS sequence"/>
</dbReference>
<dbReference type="RefSeq" id="WP_379596358.1">
    <property type="nucleotide sequence ID" value="NZ_JBHUDE010000017.1"/>
</dbReference>
<keyword evidence="2" id="KW-1185">Reference proteome</keyword>
<evidence type="ECO:0000313" key="2">
    <source>
        <dbReference type="Proteomes" id="UP001597221"/>
    </source>
</evidence>
<name>A0ABW4HN73_9BACI</name>
<dbReference type="EMBL" id="JBHUDE010000017">
    <property type="protein sequence ID" value="MFD1606984.1"/>
    <property type="molecule type" value="Genomic_DNA"/>
</dbReference>
<protein>
    <submittedName>
        <fullName evidence="1">Aspartate/glutamate racemase family protein</fullName>
    </submittedName>
</protein>
<dbReference type="NCBIfam" id="NF005679">
    <property type="entry name" value="PRK07475.1"/>
    <property type="match status" value="1"/>
</dbReference>
<evidence type="ECO:0000313" key="1">
    <source>
        <dbReference type="EMBL" id="MFD1606984.1"/>
    </source>
</evidence>
<dbReference type="Gene3D" id="3.40.50.1860">
    <property type="match status" value="2"/>
</dbReference>
<sequence>MIKQNRQYGYIDQSSEASVVTQKKGQYISGYSVGILYIDNCWYPVIPGNVANLSTYNFPVRLKRVQNTETMKILNGDSEMLEHVIKAARELEEEGARAISSACGFFGNYQKEVAEAVNIPVYLSSVIQIPWILTGLKSNEKVGILTAYDKGMTSNLFDSCGINDSSRCVTYDMSAYPEFSVIIENKGTFDNEVVKKEAIDAATKLVDTNPEIGAILLECSDLPPYASDIQRAVGLPVFDFITLINWVHFSTSQKPYHGFI</sequence>
<gene>
    <name evidence="1" type="ORF">ACFSBH_04885</name>
</gene>
<proteinExistence type="predicted"/>
<comment type="caution">
    <text evidence="1">The sequence shown here is derived from an EMBL/GenBank/DDBJ whole genome shotgun (WGS) entry which is preliminary data.</text>
</comment>
<dbReference type="InterPro" id="IPR001920">
    <property type="entry name" value="Asp/Glu_race"/>
</dbReference>
<accession>A0ABW4HN73</accession>
<reference evidence="2" key="1">
    <citation type="journal article" date="2019" name="Int. J. Syst. Evol. Microbiol.">
        <title>The Global Catalogue of Microorganisms (GCM) 10K type strain sequencing project: providing services to taxonomists for standard genome sequencing and annotation.</title>
        <authorList>
            <consortium name="The Broad Institute Genomics Platform"/>
            <consortium name="The Broad Institute Genome Sequencing Center for Infectious Disease"/>
            <person name="Wu L."/>
            <person name="Ma J."/>
        </authorList>
    </citation>
    <scope>NUCLEOTIDE SEQUENCE [LARGE SCALE GENOMIC DNA]</scope>
    <source>
        <strain evidence="2">CGMCC 1.12376</strain>
    </source>
</reference>